<evidence type="ECO:0000313" key="1">
    <source>
        <dbReference type="EMBL" id="MDD1796043.1"/>
    </source>
</evidence>
<dbReference type="PANTHER" id="PTHR38471:SF2">
    <property type="entry name" value="FOUR HELIX BUNDLE PROTEIN"/>
    <property type="match status" value="1"/>
</dbReference>
<dbReference type="PANTHER" id="PTHR38471">
    <property type="entry name" value="FOUR HELIX BUNDLE PROTEIN"/>
    <property type="match status" value="1"/>
</dbReference>
<dbReference type="CDD" id="cd16377">
    <property type="entry name" value="23S_rRNA_IVP_like"/>
    <property type="match status" value="1"/>
</dbReference>
<organism evidence="1 2">
    <name type="scientific">Enterovibrio gelatinilyticus</name>
    <dbReference type="NCBI Taxonomy" id="2899819"/>
    <lineage>
        <taxon>Bacteria</taxon>
        <taxon>Pseudomonadati</taxon>
        <taxon>Pseudomonadota</taxon>
        <taxon>Gammaproteobacteria</taxon>
        <taxon>Vibrionales</taxon>
        <taxon>Vibrionaceae</taxon>
        <taxon>Enterovibrio</taxon>
    </lineage>
</organism>
<comment type="caution">
    <text evidence="1">The sequence shown here is derived from an EMBL/GenBank/DDBJ whole genome shotgun (WGS) entry which is preliminary data.</text>
</comment>
<dbReference type="NCBIfam" id="TIGR02436">
    <property type="entry name" value="four helix bundle protein"/>
    <property type="match status" value="1"/>
</dbReference>
<dbReference type="SUPFAM" id="SSF158446">
    <property type="entry name" value="IVS-encoded protein-like"/>
    <property type="match status" value="1"/>
</dbReference>
<dbReference type="RefSeq" id="WP_274166805.1">
    <property type="nucleotide sequence ID" value="NZ_JAJUBC010000040.1"/>
</dbReference>
<sequence>MRQLDFEKLEVWKRSCRLSCEIYKEMDRCKNFGFKDQLTRSALSIASNIAEGEERETAKESARFLYIAKGSAGEAITQIYIGIEAGFLEKQKGLALIKETKEISAMLAALIKRRKGSVCEPNPEYKSDKDPRS</sequence>
<evidence type="ECO:0000313" key="2">
    <source>
        <dbReference type="Proteomes" id="UP001149400"/>
    </source>
</evidence>
<dbReference type="InterPro" id="IPR036583">
    <property type="entry name" value="23S_rRNA_IVS_sf"/>
</dbReference>
<dbReference type="EMBL" id="JAJUBC010000040">
    <property type="protein sequence ID" value="MDD1796043.1"/>
    <property type="molecule type" value="Genomic_DNA"/>
</dbReference>
<keyword evidence="2" id="KW-1185">Reference proteome</keyword>
<dbReference type="InterPro" id="IPR012657">
    <property type="entry name" value="23S_rRNA-intervening_sequence"/>
</dbReference>
<proteinExistence type="predicted"/>
<dbReference type="NCBIfam" id="NF008912">
    <property type="entry name" value="PRK12275.1-6"/>
    <property type="match status" value="1"/>
</dbReference>
<reference evidence="1" key="1">
    <citation type="submission" date="2021-12" db="EMBL/GenBank/DDBJ databases">
        <title>Enterovibrio ZSDZ35 sp. nov. and Enterovibrio ZSDZ42 sp. nov., isolated from coastal seawater in Qingdao.</title>
        <authorList>
            <person name="Zhang P."/>
        </authorList>
    </citation>
    <scope>NUCLEOTIDE SEQUENCE</scope>
    <source>
        <strain evidence="1">ZSDZ42</strain>
    </source>
</reference>
<dbReference type="Proteomes" id="UP001149400">
    <property type="component" value="Unassembled WGS sequence"/>
</dbReference>
<dbReference type="Gene3D" id="1.20.1440.60">
    <property type="entry name" value="23S rRNA-intervening sequence"/>
    <property type="match status" value="1"/>
</dbReference>
<dbReference type="Pfam" id="PF05635">
    <property type="entry name" value="23S_rRNA_IVP"/>
    <property type="match status" value="1"/>
</dbReference>
<protein>
    <submittedName>
        <fullName evidence="1">Four helix bundle protein</fullName>
    </submittedName>
</protein>
<accession>A0ABT5R6Z2</accession>
<name>A0ABT5R6Z2_9GAMM</name>
<gene>
    <name evidence="1" type="ORF">LRP50_23260</name>
</gene>